<dbReference type="AlphaFoldDB" id="A0A4R3K0F5"/>
<proteinExistence type="predicted"/>
<reference evidence="1 2" key="1">
    <citation type="submission" date="2019-03" db="EMBL/GenBank/DDBJ databases">
        <title>Genomic Encyclopedia of Type Strains, Phase IV (KMG-IV): sequencing the most valuable type-strain genomes for metagenomic binning, comparative biology and taxonomic classification.</title>
        <authorList>
            <person name="Goeker M."/>
        </authorList>
    </citation>
    <scope>NUCLEOTIDE SEQUENCE [LARGE SCALE GENOMIC DNA]</scope>
    <source>
        <strain evidence="1 2">DSM 103923</strain>
    </source>
</reference>
<keyword evidence="2" id="KW-1185">Reference proteome</keyword>
<name>A0A4R3K0F5_9PROT</name>
<gene>
    <name evidence="1" type="ORF">EDC61_101153</name>
</gene>
<protein>
    <submittedName>
        <fullName evidence="1">Uncharacterized protein</fullName>
    </submittedName>
</protein>
<evidence type="ECO:0000313" key="2">
    <source>
        <dbReference type="Proteomes" id="UP000295135"/>
    </source>
</evidence>
<organism evidence="1 2">
    <name type="scientific">Sulfuritortus calidifontis</name>
    <dbReference type="NCBI Taxonomy" id="1914471"/>
    <lineage>
        <taxon>Bacteria</taxon>
        <taxon>Pseudomonadati</taxon>
        <taxon>Pseudomonadota</taxon>
        <taxon>Betaproteobacteria</taxon>
        <taxon>Nitrosomonadales</taxon>
        <taxon>Thiobacillaceae</taxon>
        <taxon>Sulfuritortus</taxon>
    </lineage>
</organism>
<sequence length="95" mass="10786">MPIAHDAILPGKHYSNGAYGRTWGVRQVLELSLDPESGEETVSFKGLAGTCRRKTGVCTLDEFARWAKYEVQLNENSWQRVGFFEDEPEDFSEET</sequence>
<evidence type="ECO:0000313" key="1">
    <source>
        <dbReference type="EMBL" id="TCS73931.1"/>
    </source>
</evidence>
<dbReference type="OrthoDB" id="8563292at2"/>
<accession>A0A4R3K0F5</accession>
<comment type="caution">
    <text evidence="1">The sequence shown here is derived from an EMBL/GenBank/DDBJ whole genome shotgun (WGS) entry which is preliminary data.</text>
</comment>
<dbReference type="EMBL" id="SLZY01000001">
    <property type="protein sequence ID" value="TCS73931.1"/>
    <property type="molecule type" value="Genomic_DNA"/>
</dbReference>
<dbReference type="RefSeq" id="WP_126459549.1">
    <property type="nucleotide sequence ID" value="NZ_AP018721.1"/>
</dbReference>
<dbReference type="Proteomes" id="UP000295135">
    <property type="component" value="Unassembled WGS sequence"/>
</dbReference>